<dbReference type="GeneID" id="5023113"/>
<dbReference type="RefSeq" id="XP_001437328.1">
    <property type="nucleotide sequence ID" value="XM_001437291.1"/>
</dbReference>
<dbReference type="InterPro" id="IPR038765">
    <property type="entry name" value="Papain-like_cys_pep_sf"/>
</dbReference>
<gene>
    <name evidence="8" type="ORF">GSPATT00007371001</name>
</gene>
<sequence>MYQTSQLINRRPNMRQLTGRARDIQDDEDDDFGISSFAKSKVDDDDEKFKNQNSDPDFLDSLLRKKSRNDSKMDKSNNSSIIPSTPPPQSTSKKSDQEISNTDPKKGQTQTQNNTGNKGTPQQQQQQKQSQQTPAKPNTTQPFQTPDPKQQQQQQKTPAQQQSQTKTPQAQPQPSQQSQTPQQQKTPQQQQTPQQSQTPQQTKTPQQTTTPQQTKTPQQQPSQTQTPVTNKTQQNQKQTPAPAPKEIVDPAQSIQNKPSAKKDDPKNQPPPPEQPSKVQPPPKVEQPSKTDTPNKGNQQQTQPQQQPQQNRIDQDDQEQQKGPQVSENRPTFVRRGKNTQAVKDLAKNVKTMPDDRIKALEPKNNIEVSKKLSLKFAPQKQYTDQTFPPNDLQVFQVFGHGQVDFKRFNLGREQDTHQVVDPNDIVPGQQSSTLMQVLAAIAEQPKLITQILEDQVINEFGFYYARLCIGGVWKYILVDDLLGYFKGEPVGARTTIDNNKLKSLQKSNPGYQSEIWPFLIEKAFAKEYGSYEDASVNATVADFLQETTGAPTTVEQISENVLKSLTQNDVALVHLTDGIFTFLNSDGKDVTLRNPWGWVKNQPSTAQPEGEFKVPIKSLIGKQITIAKCVPNNYHTSYNLKANSDAYTSFNVNARSDTVATFRLHQRDERYFRNNISKKYDYCYARLLVFDEQQYLIAQDYGQYKTLSVNVNLQKGKYTVVILLDFLTEQLYDSTLTFYGTQSVEISRIDYRQQPNLLAQLYTKEAISKGQRKQNGQVEEFTYVSDNKLTILAWKYNGTQPNKWSKDLSKQQNRNTMRPITFVNVADIQQLKVLTTEQIKQLKLSSWQDASSFNIEFTQQNNTYAVVFK</sequence>
<dbReference type="PANTHER" id="PTHR10183">
    <property type="entry name" value="CALPAIN"/>
    <property type="match status" value="1"/>
</dbReference>
<comment type="similarity">
    <text evidence="1">Belongs to the peptidase C2 family.</text>
</comment>
<dbReference type="PANTHER" id="PTHR10183:SF379">
    <property type="entry name" value="CALPAIN-5"/>
    <property type="match status" value="1"/>
</dbReference>
<feature type="compositionally biased region" description="Low complexity" evidence="6">
    <location>
        <begin position="107"/>
        <end position="240"/>
    </location>
</feature>
<reference evidence="8 9" key="1">
    <citation type="journal article" date="2006" name="Nature">
        <title>Global trends of whole-genome duplications revealed by the ciliate Paramecium tetraurelia.</title>
        <authorList>
            <consortium name="Genoscope"/>
            <person name="Aury J.-M."/>
            <person name="Jaillon O."/>
            <person name="Duret L."/>
            <person name="Noel B."/>
            <person name="Jubin C."/>
            <person name="Porcel B.M."/>
            <person name="Segurens B."/>
            <person name="Daubin V."/>
            <person name="Anthouard V."/>
            <person name="Aiach N."/>
            <person name="Arnaiz O."/>
            <person name="Billaut A."/>
            <person name="Beisson J."/>
            <person name="Blanc I."/>
            <person name="Bouhouche K."/>
            <person name="Camara F."/>
            <person name="Duharcourt S."/>
            <person name="Guigo R."/>
            <person name="Gogendeau D."/>
            <person name="Katinka M."/>
            <person name="Keller A.-M."/>
            <person name="Kissmehl R."/>
            <person name="Klotz C."/>
            <person name="Koll F."/>
            <person name="Le Moue A."/>
            <person name="Lepere C."/>
            <person name="Malinsky S."/>
            <person name="Nowacki M."/>
            <person name="Nowak J.K."/>
            <person name="Plattner H."/>
            <person name="Poulain J."/>
            <person name="Ruiz F."/>
            <person name="Serrano V."/>
            <person name="Zagulski M."/>
            <person name="Dessen P."/>
            <person name="Betermier M."/>
            <person name="Weissenbach J."/>
            <person name="Scarpelli C."/>
            <person name="Schachter V."/>
            <person name="Sperling L."/>
            <person name="Meyer E."/>
            <person name="Cohen J."/>
            <person name="Wincker P."/>
        </authorList>
    </citation>
    <scope>NUCLEOTIDE SEQUENCE [LARGE SCALE GENOMIC DNA]</scope>
    <source>
        <strain evidence="8 9">Stock d4-2</strain>
    </source>
</reference>
<evidence type="ECO:0000313" key="8">
    <source>
        <dbReference type="EMBL" id="CAK69931.1"/>
    </source>
</evidence>
<evidence type="ECO:0000256" key="1">
    <source>
        <dbReference type="ARBA" id="ARBA00007623"/>
    </source>
</evidence>
<keyword evidence="4" id="KW-0788">Thiol protease</keyword>
<evidence type="ECO:0000256" key="5">
    <source>
        <dbReference type="PROSITE-ProRule" id="PRU00239"/>
    </source>
</evidence>
<keyword evidence="2" id="KW-0645">Protease</keyword>
<feature type="compositionally biased region" description="Polar residues" evidence="6">
    <location>
        <begin position="320"/>
        <end position="329"/>
    </location>
</feature>
<evidence type="ECO:0000256" key="3">
    <source>
        <dbReference type="ARBA" id="ARBA00022801"/>
    </source>
</evidence>
<proteinExistence type="inferred from homology"/>
<protein>
    <recommendedName>
        <fullName evidence="7">Calpain catalytic domain-containing protein</fullName>
    </recommendedName>
</protein>
<dbReference type="InParanoid" id="A0CGL4"/>
<evidence type="ECO:0000259" key="7">
    <source>
        <dbReference type="PROSITE" id="PS50203"/>
    </source>
</evidence>
<dbReference type="InterPro" id="IPR001300">
    <property type="entry name" value="Peptidase_C2_calpain_cat"/>
</dbReference>
<dbReference type="AlphaFoldDB" id="A0CGL4"/>
<dbReference type="KEGG" id="ptm:GSPATT00007371001"/>
<dbReference type="InterPro" id="IPR022684">
    <property type="entry name" value="Calpain_cysteine_protease"/>
</dbReference>
<evidence type="ECO:0000256" key="4">
    <source>
        <dbReference type="ARBA" id="ARBA00022807"/>
    </source>
</evidence>
<feature type="region of interest" description="Disordered" evidence="6">
    <location>
        <begin position="1"/>
        <end position="340"/>
    </location>
</feature>
<dbReference type="SMART" id="SM00230">
    <property type="entry name" value="CysPc"/>
    <property type="match status" value="1"/>
</dbReference>
<comment type="caution">
    <text evidence="5">Lacks conserved residue(s) required for the propagation of feature annotation.</text>
</comment>
<dbReference type="PROSITE" id="PS50203">
    <property type="entry name" value="CALPAIN_CAT"/>
    <property type="match status" value="1"/>
</dbReference>
<accession>A0CGL4</accession>
<organism evidence="8 9">
    <name type="scientific">Paramecium tetraurelia</name>
    <dbReference type="NCBI Taxonomy" id="5888"/>
    <lineage>
        <taxon>Eukaryota</taxon>
        <taxon>Sar</taxon>
        <taxon>Alveolata</taxon>
        <taxon>Ciliophora</taxon>
        <taxon>Intramacronucleata</taxon>
        <taxon>Oligohymenophorea</taxon>
        <taxon>Peniculida</taxon>
        <taxon>Parameciidae</taxon>
        <taxon>Paramecium</taxon>
    </lineage>
</organism>
<dbReference type="Pfam" id="PF00648">
    <property type="entry name" value="Peptidase_C2"/>
    <property type="match status" value="1"/>
</dbReference>
<dbReference type="HOGENOM" id="CLU_336330_0_0_1"/>
<dbReference type="OrthoDB" id="424753at2759"/>
<name>A0CGL4_PARTE</name>
<evidence type="ECO:0000313" key="9">
    <source>
        <dbReference type="Proteomes" id="UP000000600"/>
    </source>
</evidence>
<feature type="compositionally biased region" description="Pro residues" evidence="6">
    <location>
        <begin position="267"/>
        <end position="284"/>
    </location>
</feature>
<dbReference type="EMBL" id="CT868074">
    <property type="protein sequence ID" value="CAK69931.1"/>
    <property type="molecule type" value="Genomic_DNA"/>
</dbReference>
<keyword evidence="3" id="KW-0378">Hydrolase</keyword>
<dbReference type="Proteomes" id="UP000000600">
    <property type="component" value="Unassembled WGS sequence"/>
</dbReference>
<feature type="compositionally biased region" description="Low complexity" evidence="6">
    <location>
        <begin position="285"/>
        <end position="311"/>
    </location>
</feature>
<evidence type="ECO:0000256" key="6">
    <source>
        <dbReference type="SAM" id="MobiDB-lite"/>
    </source>
</evidence>
<dbReference type="GO" id="GO:0006508">
    <property type="term" value="P:proteolysis"/>
    <property type="evidence" value="ECO:0007669"/>
    <property type="project" value="UniProtKB-KW"/>
</dbReference>
<dbReference type="GO" id="GO:0004198">
    <property type="term" value="F:calcium-dependent cysteine-type endopeptidase activity"/>
    <property type="evidence" value="ECO:0007669"/>
    <property type="project" value="InterPro"/>
</dbReference>
<keyword evidence="9" id="KW-1185">Reference proteome</keyword>
<evidence type="ECO:0000256" key="2">
    <source>
        <dbReference type="ARBA" id="ARBA00022670"/>
    </source>
</evidence>
<feature type="domain" description="Calpain catalytic" evidence="7">
    <location>
        <begin position="434"/>
        <end position="551"/>
    </location>
</feature>
<dbReference type="OMA" id="KLTILAW"/>
<dbReference type="eggNOG" id="KOG0045">
    <property type="taxonomic scope" value="Eukaryota"/>
</dbReference>
<dbReference type="SUPFAM" id="SSF54001">
    <property type="entry name" value="Cysteine proteinases"/>
    <property type="match status" value="1"/>
</dbReference>